<reference evidence="13" key="1">
    <citation type="submission" date="2020-06" db="EMBL/GenBank/DDBJ databases">
        <title>WGS assembly of Ceratodon purpureus strain R40.</title>
        <authorList>
            <person name="Carey S.B."/>
            <person name="Jenkins J."/>
            <person name="Shu S."/>
            <person name="Lovell J.T."/>
            <person name="Sreedasyam A."/>
            <person name="Maumus F."/>
            <person name="Tiley G.P."/>
            <person name="Fernandez-Pozo N."/>
            <person name="Barry K."/>
            <person name="Chen C."/>
            <person name="Wang M."/>
            <person name="Lipzen A."/>
            <person name="Daum C."/>
            <person name="Saski C.A."/>
            <person name="Payton A.C."/>
            <person name="Mcbreen J.C."/>
            <person name="Conrad R.E."/>
            <person name="Kollar L.M."/>
            <person name="Olsson S."/>
            <person name="Huttunen S."/>
            <person name="Landis J.B."/>
            <person name="Wickett N.J."/>
            <person name="Johnson M.G."/>
            <person name="Rensing S.A."/>
            <person name="Grimwood J."/>
            <person name="Schmutz J."/>
            <person name="Mcdaniel S.F."/>
        </authorList>
    </citation>
    <scope>NUCLEOTIDE SEQUENCE</scope>
    <source>
        <strain evidence="13">R40</strain>
    </source>
</reference>
<evidence type="ECO:0000256" key="1">
    <source>
        <dbReference type="ARBA" id="ARBA00004406"/>
    </source>
</evidence>
<name>A0A8T0J341_CERPU</name>
<dbReference type="Pfam" id="PF13329">
    <property type="entry name" value="ATG2_CAD"/>
    <property type="match status" value="2"/>
</dbReference>
<dbReference type="GO" id="GO:0061908">
    <property type="term" value="C:phagophore"/>
    <property type="evidence" value="ECO:0007669"/>
    <property type="project" value="TreeGrafter"/>
</dbReference>
<sequence>MISQWATKRVCKFAMKHLLGRILRSELDLEQLDVQIGSGTIHLKELALNTTYFNDQLGDTSPVVLKEGLVGSVTAKNLWNILSRDQPCEVQIHGLELVLGPRLRPVRTDVDKEGRASGAVSEGNDGDGFGGIGGGEAAYMDIESGVRAIAQIVEKVLLGLCVKVTNLTIKYEHQQQQQEVSMVQEPQKLALDTKFPSTLVIRAGYVEYGNESSQSQDRVTDPHVVVKNVKFRGFTVGFMPTSGNSESKERISTRYMIEHMVPVLGGADGGGILGSIQLRIPLREGSLDIPKINTEFLVQPFKIYASVWRIEQVLALVHSISSSKRAMEETGLAFEKRGERRERLGGLLSTRSVSGAEGSVAGSSVFLPATNLISDWMRWGGADSQKIPGEMAEADLAASVDEFFECLDTGSMLLATDAWKQVEYSVKARFVSVSVEVAYADSIKGIDNTSKDAVNEQLHLNLAGTILSFAMSEKKTDLSLTVESVELWEVAQEESKEENAASPFLNVEDGTRRAVSSLIEETLPPYDVSLYPAMKVTNSLKGTKESNRLLRVISSATNQSVQVGLKCFRNNTDVEGSWSLDINTNFQPIIMWLDLQSVQRITHFLKQISTSDHGQENSSNQSNSTVAGSTSVHVTSSFSSVRIISGIPLLQPVCGNEDIKAFCVFDFDSASMDLQFMGAVTGHGDSLIFSVEDATVFLVSKGVDPEYEKLQASEVLKIKHQGEVDASVEVVWNREVETGLWIAKQAWDVAVAQKRRGDGGGGIGGGNFEFVAAISAEAAEAADLQLREKLIKSSSVVVQVRLPFVGVHISRSQYILFIELCSSFTNKDCASEENMGGSSLFSTPSSTLAAEGLQVSQTAVVVHCDRLDTILDLGLLAEETIDEVKHWDILHFDIHKLQVLSVLQMGGSVDASYLRIRHEECQVSGSPPDRWLSPLQGDTDEVLLFACSNNALQRGNGGGGNVLAVGSSGITVTYVSWPGRERLADDFIIANVKGCTIVAYGGRLDWANAVAAFFDPSEALKNKDAEQAQSSSISKDQLRKFFLLDLHDAALGYEPGLEALSAPEASAVACVLAAAAVRISSGDSVHFDQEQYDVRLRDVALHVLDLEFKKQAQFTYSTDSMQHTGFVQVAKETSMGVIVKIGGEGTQKWEVECGNNEICFDTCHDTTAACERLVAQLQQLFAPPLQQQSVQIKMHKVEVKAADVGEPPDLLDGVLENAFISLRDLQSEALDLESSDLSSKDVQEFIEDYVSEHTPGGLSEHSDDSISTVNGPFKSLTRGGASAGGWYEGDGPNIVEDHVPSEKPAVKLGLPKRYPKSVGRMVLQNMSVKWRLHEGSDWPYGDEDLGWNTQAPAGDSSRKSSVCLEVFLNGVNMQYDVFPTTELYASKLTVTVANFGVLDCSPNAPWKTVVGYHHVASRPRETSSQAVKIDMDAVRPDPSDVLEEYRVSFALLPIRLHLDQRHLDFCMKFFSSQFSASQGTLSEENLNSSGNSSLSSTPSVSSNLTDSPTEPLLPFFQMFEVLPFNIRVDYLPRRVDLAALRAGNFAELVNMVQWKGIELQLKHVKATGVHGLGSFSRIFLNEWLQDIFQNQLFKFVQGAGPIRPLYAVGSGAAKLVVSPAQHYWKQHHLLHEMRKSFKRVSSMYKREKRDPKQT</sequence>
<evidence type="ECO:0000256" key="9">
    <source>
        <dbReference type="ARBA" id="ARBA00023136"/>
    </source>
</evidence>
<evidence type="ECO:0000256" key="3">
    <source>
        <dbReference type="ARBA" id="ARBA00009714"/>
    </source>
</evidence>
<keyword evidence="9" id="KW-0472">Membrane</keyword>
<keyword evidence="5" id="KW-0813">Transport</keyword>
<keyword evidence="6" id="KW-0256">Endoplasmic reticulum</keyword>
<accession>A0A8T0J341</accession>
<gene>
    <name evidence="13" type="ORF">KC19_1G092700</name>
</gene>
<dbReference type="GO" id="GO:0000422">
    <property type="term" value="P:autophagy of mitochondrion"/>
    <property type="evidence" value="ECO:0007669"/>
    <property type="project" value="TreeGrafter"/>
</dbReference>
<evidence type="ECO:0000256" key="5">
    <source>
        <dbReference type="ARBA" id="ARBA00022448"/>
    </source>
</evidence>
<evidence type="ECO:0000256" key="7">
    <source>
        <dbReference type="ARBA" id="ARBA00023006"/>
    </source>
</evidence>
<protein>
    <recommendedName>
        <fullName evidence="4">Autophagy-related protein 2</fullName>
    </recommendedName>
</protein>
<proteinExistence type="inferred from homology"/>
<comment type="subcellular location">
    <subcellularLocation>
        <location evidence="1">Endoplasmic reticulum membrane</location>
        <topology evidence="1">Peripheral membrane protein</topology>
    </subcellularLocation>
    <subcellularLocation>
        <location evidence="2">Preautophagosomal structure membrane</location>
        <topology evidence="2">Peripheral membrane protein</topology>
    </subcellularLocation>
</comment>
<dbReference type="GO" id="GO:0006869">
    <property type="term" value="P:lipid transport"/>
    <property type="evidence" value="ECO:0007669"/>
    <property type="project" value="UniProtKB-KW"/>
</dbReference>
<dbReference type="InterPro" id="IPR026849">
    <property type="entry name" value="ATG2"/>
</dbReference>
<evidence type="ECO:0000313" key="13">
    <source>
        <dbReference type="EMBL" id="KAG0590354.1"/>
    </source>
</evidence>
<comment type="caution">
    <text evidence="13">The sequence shown here is derived from an EMBL/GenBank/DDBJ whole genome shotgun (WGS) entry which is preliminary data.</text>
</comment>
<dbReference type="GO" id="GO:0043495">
    <property type="term" value="F:protein-membrane adaptor activity"/>
    <property type="evidence" value="ECO:0007669"/>
    <property type="project" value="TreeGrafter"/>
</dbReference>
<evidence type="ECO:0000256" key="10">
    <source>
        <dbReference type="ARBA" id="ARBA00024479"/>
    </source>
</evidence>
<dbReference type="GO" id="GO:0034727">
    <property type="term" value="P:piecemeal microautophagy of the nucleus"/>
    <property type="evidence" value="ECO:0007669"/>
    <property type="project" value="TreeGrafter"/>
</dbReference>
<keyword evidence="8" id="KW-0445">Lipid transport</keyword>
<evidence type="ECO:0000256" key="4">
    <source>
        <dbReference type="ARBA" id="ARBA00018070"/>
    </source>
</evidence>
<dbReference type="GO" id="GO:0061723">
    <property type="term" value="P:glycophagy"/>
    <property type="evidence" value="ECO:0007669"/>
    <property type="project" value="TreeGrafter"/>
</dbReference>
<dbReference type="PANTHER" id="PTHR13190:SF1">
    <property type="entry name" value="AUTOPHAGY-RELATED 2, ISOFORM A"/>
    <property type="match status" value="1"/>
</dbReference>
<evidence type="ECO:0000256" key="12">
    <source>
        <dbReference type="SAM" id="MobiDB-lite"/>
    </source>
</evidence>
<evidence type="ECO:0000256" key="6">
    <source>
        <dbReference type="ARBA" id="ARBA00022824"/>
    </source>
</evidence>
<evidence type="ECO:0000256" key="2">
    <source>
        <dbReference type="ARBA" id="ARBA00004623"/>
    </source>
</evidence>
<dbReference type="GO" id="GO:0034045">
    <property type="term" value="C:phagophore assembly site membrane"/>
    <property type="evidence" value="ECO:0007669"/>
    <property type="project" value="UniProtKB-SubCell"/>
</dbReference>
<dbReference type="GO" id="GO:0032266">
    <property type="term" value="F:phosphatidylinositol-3-phosphate binding"/>
    <property type="evidence" value="ECO:0007669"/>
    <property type="project" value="TreeGrafter"/>
</dbReference>
<evidence type="ECO:0000256" key="11">
    <source>
        <dbReference type="ARBA" id="ARBA00024615"/>
    </source>
</evidence>
<feature type="region of interest" description="Disordered" evidence="12">
    <location>
        <begin position="1481"/>
        <end position="1505"/>
    </location>
</feature>
<comment type="similarity">
    <text evidence="3">Belongs to the ATG2 family.</text>
</comment>
<dbReference type="GO" id="GO:0061709">
    <property type="term" value="P:reticulophagy"/>
    <property type="evidence" value="ECO:0007669"/>
    <property type="project" value="TreeGrafter"/>
</dbReference>
<evidence type="ECO:0000313" key="14">
    <source>
        <dbReference type="Proteomes" id="UP000822688"/>
    </source>
</evidence>
<evidence type="ECO:0000256" key="8">
    <source>
        <dbReference type="ARBA" id="ARBA00023055"/>
    </source>
</evidence>
<comment type="catalytic activity">
    <reaction evidence="11">
        <text>a 1,2-diacyl-sn-glycero-3-phosphoethanolamine(in) = a 1,2-diacyl-sn-glycero-3-phosphoethanolamine(out)</text>
        <dbReference type="Rhea" id="RHEA:38895"/>
        <dbReference type="ChEBI" id="CHEBI:64612"/>
    </reaction>
</comment>
<dbReference type="GO" id="GO:0000045">
    <property type="term" value="P:autophagosome assembly"/>
    <property type="evidence" value="ECO:0007669"/>
    <property type="project" value="TreeGrafter"/>
</dbReference>
<dbReference type="Proteomes" id="UP000822688">
    <property type="component" value="Chromosome 1"/>
</dbReference>
<keyword evidence="14" id="KW-1185">Reference proteome</keyword>
<organism evidence="13 14">
    <name type="scientific">Ceratodon purpureus</name>
    <name type="common">Fire moss</name>
    <name type="synonym">Dicranum purpureum</name>
    <dbReference type="NCBI Taxonomy" id="3225"/>
    <lineage>
        <taxon>Eukaryota</taxon>
        <taxon>Viridiplantae</taxon>
        <taxon>Streptophyta</taxon>
        <taxon>Embryophyta</taxon>
        <taxon>Bryophyta</taxon>
        <taxon>Bryophytina</taxon>
        <taxon>Bryopsida</taxon>
        <taxon>Dicranidae</taxon>
        <taxon>Pseudoditrichales</taxon>
        <taxon>Ditrichaceae</taxon>
        <taxon>Ceratodon</taxon>
    </lineage>
</organism>
<keyword evidence="7" id="KW-0072">Autophagy</keyword>
<dbReference type="GO" id="GO:0005789">
    <property type="term" value="C:endoplasmic reticulum membrane"/>
    <property type="evidence" value="ECO:0007669"/>
    <property type="project" value="UniProtKB-SubCell"/>
</dbReference>
<dbReference type="EMBL" id="CM026421">
    <property type="protein sequence ID" value="KAG0590354.1"/>
    <property type="molecule type" value="Genomic_DNA"/>
</dbReference>
<comment type="catalytic activity">
    <reaction evidence="10">
        <text>a 1,2-diacyl-sn-glycero-3-phospho-L-serine(in) = a 1,2-diacyl-sn-glycero-3-phospho-L-serine(out)</text>
        <dbReference type="Rhea" id="RHEA:38663"/>
        <dbReference type="ChEBI" id="CHEBI:57262"/>
    </reaction>
</comment>
<dbReference type="PANTHER" id="PTHR13190">
    <property type="entry name" value="AUTOPHAGY-RELATED 2, ISOFORM A"/>
    <property type="match status" value="1"/>
</dbReference>